<evidence type="ECO:0000256" key="1">
    <source>
        <dbReference type="SAM" id="MobiDB-lite"/>
    </source>
</evidence>
<name>A0A9Q4RC74_9BACT</name>
<dbReference type="Proteomes" id="UP000482671">
    <property type="component" value="Unassembled WGS sequence"/>
</dbReference>
<comment type="caution">
    <text evidence="2">The sequence shown here is derived from an EMBL/GenBank/DDBJ whole genome shotgun (WGS) entry which is preliminary data.</text>
</comment>
<dbReference type="RefSeq" id="WP_155162329.1">
    <property type="nucleotide sequence ID" value="NZ_JADMOA010000010.1"/>
</dbReference>
<feature type="region of interest" description="Disordered" evidence="1">
    <location>
        <begin position="1"/>
        <end position="21"/>
    </location>
</feature>
<protein>
    <recommendedName>
        <fullName evidence="4">AbrB family transcriptional regulator</fullName>
    </recommendedName>
</protein>
<organism evidence="2 3">
    <name type="scientific">Parabacteroides merdae</name>
    <dbReference type="NCBI Taxonomy" id="46503"/>
    <lineage>
        <taxon>Bacteria</taxon>
        <taxon>Pseudomonadati</taxon>
        <taxon>Bacteroidota</taxon>
        <taxon>Bacteroidia</taxon>
        <taxon>Bacteroidales</taxon>
        <taxon>Tannerellaceae</taxon>
        <taxon>Parabacteroides</taxon>
    </lineage>
</organism>
<proteinExistence type="predicted"/>
<sequence>MVARKKATEATPKTEDKDRSKNHIRATVRSLFLSGRKLTAREINEITGGNDARKEISDLRRSGWDITDLKLSSGCKLYWLISKSQKNNE</sequence>
<evidence type="ECO:0000313" key="2">
    <source>
        <dbReference type="EMBL" id="MTV00943.1"/>
    </source>
</evidence>
<dbReference type="EMBL" id="WNDD01000004">
    <property type="protein sequence ID" value="MTV00943.1"/>
    <property type="molecule type" value="Genomic_DNA"/>
</dbReference>
<evidence type="ECO:0000313" key="3">
    <source>
        <dbReference type="Proteomes" id="UP000482671"/>
    </source>
</evidence>
<accession>A0A9Q4RC74</accession>
<evidence type="ECO:0008006" key="4">
    <source>
        <dbReference type="Google" id="ProtNLM"/>
    </source>
</evidence>
<dbReference type="AlphaFoldDB" id="A0A9Q4RC74"/>
<reference evidence="2 3" key="1">
    <citation type="journal article" date="2019" name="Nat. Med.">
        <title>A library of human gut bacterial isolates paired with longitudinal multiomics data enables mechanistic microbiome research.</title>
        <authorList>
            <person name="Poyet M."/>
            <person name="Groussin M."/>
            <person name="Gibbons S.M."/>
            <person name="Avila-Pacheco J."/>
            <person name="Jiang X."/>
            <person name="Kearney S.M."/>
            <person name="Perrotta A.R."/>
            <person name="Berdy B."/>
            <person name="Zhao S."/>
            <person name="Lieberman T.D."/>
            <person name="Swanson P.K."/>
            <person name="Smith M."/>
            <person name="Roesemann S."/>
            <person name="Alexander J.E."/>
            <person name="Rich S.A."/>
            <person name="Livny J."/>
            <person name="Vlamakis H."/>
            <person name="Clish C."/>
            <person name="Bullock K."/>
            <person name="Deik A."/>
            <person name="Scott J."/>
            <person name="Pierce K.A."/>
            <person name="Xavier R.J."/>
            <person name="Alm E.J."/>
        </authorList>
    </citation>
    <scope>NUCLEOTIDE SEQUENCE [LARGE SCALE GENOMIC DNA]</scope>
    <source>
        <strain evidence="2 3">BIOML-A11</strain>
    </source>
</reference>
<gene>
    <name evidence="2" type="ORF">GME02_04545</name>
</gene>